<keyword evidence="3" id="KW-1185">Reference proteome</keyword>
<evidence type="ECO:0000313" key="3">
    <source>
        <dbReference type="Proteomes" id="UP001187066"/>
    </source>
</evidence>
<reference evidence="2 3" key="1">
    <citation type="submission" date="2023-10" db="EMBL/GenBank/DDBJ databases">
        <authorList>
            <person name="Dale J."/>
        </authorList>
    </citation>
    <scope>NUCLEOTIDE SEQUENCE [LARGE SCALE GENOMIC DNA]</scope>
    <source>
        <strain evidence="2 3">2023EL-00970</strain>
    </source>
</reference>
<comment type="caution">
    <text evidence="2">The sequence shown here is derived from an EMBL/GenBank/DDBJ whole genome shotgun (WGS) entry which is preliminary data.</text>
</comment>
<feature type="compositionally biased region" description="Low complexity" evidence="1">
    <location>
        <begin position="107"/>
        <end position="118"/>
    </location>
</feature>
<gene>
    <name evidence="2" type="ORF">R4P48_16705</name>
</gene>
<organism evidence="2 3">
    <name type="scientific">Atlantibacter subterraneus</name>
    <dbReference type="NCBI Taxonomy" id="255519"/>
    <lineage>
        <taxon>Bacteria</taxon>
        <taxon>Pseudomonadati</taxon>
        <taxon>Pseudomonadota</taxon>
        <taxon>Gammaproteobacteria</taxon>
        <taxon>Enterobacterales</taxon>
        <taxon>Enterobacteriaceae</taxon>
        <taxon>Atlantibacter</taxon>
    </lineage>
</organism>
<name>A0ABU4E5B2_9ENTR</name>
<evidence type="ECO:0000313" key="2">
    <source>
        <dbReference type="EMBL" id="MDV7024315.1"/>
    </source>
</evidence>
<dbReference type="Proteomes" id="UP001187066">
    <property type="component" value="Unassembled WGS sequence"/>
</dbReference>
<protein>
    <submittedName>
        <fullName evidence="2">Uncharacterized protein</fullName>
    </submittedName>
</protein>
<accession>A0ABU4E5B2</accession>
<feature type="compositionally biased region" description="Basic residues" evidence="1">
    <location>
        <begin position="95"/>
        <end position="106"/>
    </location>
</feature>
<evidence type="ECO:0000256" key="1">
    <source>
        <dbReference type="SAM" id="MobiDB-lite"/>
    </source>
</evidence>
<proteinExistence type="predicted"/>
<feature type="region of interest" description="Disordered" evidence="1">
    <location>
        <begin position="95"/>
        <end position="133"/>
    </location>
</feature>
<dbReference type="EMBL" id="JAWLOF010000013">
    <property type="protein sequence ID" value="MDV7024315.1"/>
    <property type="molecule type" value="Genomic_DNA"/>
</dbReference>
<dbReference type="RefSeq" id="WP_151603682.1">
    <property type="nucleotide sequence ID" value="NZ_JAWLOF010000013.1"/>
</dbReference>
<sequence length="154" mass="17019">MSIAIPFEETEELVELSLEERNSLSHGSMIEPAEYSQNLCTNVDFCENIETMSSFKKLYDAAMASVTMFLTKIKCASARQYQVKALTMVRTKCLTRRSARSHRSKSAAKSAASNSNNADGGDPEPAPSVFPRTGLKPTFSFYAEFANRPSQEDA</sequence>